<feature type="transmembrane region" description="Helical" evidence="1">
    <location>
        <begin position="472"/>
        <end position="498"/>
    </location>
</feature>
<keyword evidence="1" id="KW-0812">Transmembrane</keyword>
<organism evidence="2 3">
    <name type="scientific">Varanus komodoensis</name>
    <name type="common">Komodo dragon</name>
    <dbReference type="NCBI Taxonomy" id="61221"/>
    <lineage>
        <taxon>Eukaryota</taxon>
        <taxon>Metazoa</taxon>
        <taxon>Chordata</taxon>
        <taxon>Craniata</taxon>
        <taxon>Vertebrata</taxon>
        <taxon>Euteleostomi</taxon>
        <taxon>Lepidosauria</taxon>
        <taxon>Squamata</taxon>
        <taxon>Bifurcata</taxon>
        <taxon>Unidentata</taxon>
        <taxon>Episquamata</taxon>
        <taxon>Toxicofera</taxon>
        <taxon>Anguimorpha</taxon>
        <taxon>Paleoanguimorpha</taxon>
        <taxon>Varanoidea</taxon>
        <taxon>Varanidae</taxon>
        <taxon>Varanus</taxon>
    </lineage>
</organism>
<feature type="transmembrane region" description="Helical" evidence="1">
    <location>
        <begin position="349"/>
        <end position="368"/>
    </location>
</feature>
<accession>A0A8D2LYE0</accession>
<name>A0A8D2LYE0_VARKO</name>
<keyword evidence="1" id="KW-1133">Transmembrane helix</keyword>
<feature type="transmembrane region" description="Helical" evidence="1">
    <location>
        <begin position="323"/>
        <end position="342"/>
    </location>
</feature>
<dbReference type="Ensembl" id="ENSVKKT00000029132.1">
    <property type="protein sequence ID" value="ENSVKKP00000028452.1"/>
    <property type="gene ID" value="ENSVKKG00000018411.1"/>
</dbReference>
<dbReference type="InterPro" id="IPR031390">
    <property type="entry name" value="OFCC1"/>
</dbReference>
<protein>
    <submittedName>
        <fullName evidence="2">Uncharacterized protein</fullName>
    </submittedName>
</protein>
<dbReference type="PANTHER" id="PTHR33862:SF3">
    <property type="entry name" value="OROFACIAL CLEFT 1 CANDIDATE GENE 1 PROTEIN"/>
    <property type="match status" value="1"/>
</dbReference>
<evidence type="ECO:0000313" key="3">
    <source>
        <dbReference type="Proteomes" id="UP000694545"/>
    </source>
</evidence>
<dbReference type="OMA" id="KWEHHHR"/>
<evidence type="ECO:0000313" key="2">
    <source>
        <dbReference type="Ensembl" id="ENSVKKP00000028452.1"/>
    </source>
</evidence>
<feature type="transmembrane region" description="Helical" evidence="1">
    <location>
        <begin position="383"/>
        <end position="402"/>
    </location>
</feature>
<reference evidence="2" key="1">
    <citation type="submission" date="2025-08" db="UniProtKB">
        <authorList>
            <consortium name="Ensembl"/>
        </authorList>
    </citation>
    <scope>IDENTIFICATION</scope>
</reference>
<dbReference type="AlphaFoldDB" id="A0A8D2LYE0"/>
<dbReference type="Proteomes" id="UP000694545">
    <property type="component" value="Unplaced"/>
</dbReference>
<evidence type="ECO:0000256" key="1">
    <source>
        <dbReference type="SAM" id="Phobius"/>
    </source>
</evidence>
<proteinExistence type="predicted"/>
<keyword evidence="3" id="KW-1185">Reference proteome</keyword>
<keyword evidence="1" id="KW-0472">Membrane</keyword>
<dbReference type="PANTHER" id="PTHR33862">
    <property type="entry name" value="OROFACIAL CLEFT 1 CANDIDATE GENE 1 PROTEIN"/>
    <property type="match status" value="1"/>
</dbReference>
<sequence length="631" mass="72713">EFFIYIGMVYYLYVFFKKNYICITSSHVEYAALLLSSSDSKAQPIQVQLKCLRGLKDKVPQGSYSLKVSLHEQLGGKSPCWSKLEGQQWAGTSLPVKHNGNFFDVEIYLDQSVYINVPVRKDWKPGEILLFEFFLLRGTDTCIDRAVGWGAFPLCNNNLDTVDGKFKCPLLRGHYNSKINRFQKIENFISSDLDHWLCNLYFQVGGKLLLIISMELSNCFLLLEKTGGQPAEEELQAIPCNTEQEAKDQPRTGNDNKIHKNKRRRVLWETPYCMAWQHMYDPWTHQVCCPPGGKIMPTSISKHVYFTIYAVFSELGRGCWHSWDFWFTLLLLTVLWFFHLYLRYSSQWVFLQAIAVPVTRFQFHLYTVDLCYQNSLVHASEELAVIMVGPLTLNVMMLLLVLMRWGCQLLFGSFPSCMSKLIMAWGLWTVLDPMAVFAVDALLGRLHYTPDKPIADCAKLYWLFLRMEESGIPGVLITVLLYTLLFFISSTILFLYCVRIHNDGWLLDMLQRIQNAEATFFVPFDLEISNQELSYIVKKAEQWRGINGERRKVVVYDCIWKDHAKESGISSSNIHHQDEILKSAGNSGGTTVHVIMYTVHPGGFQNLYRHFLRLPSGAIVEVNPRISFQCD</sequence>
<reference evidence="2" key="2">
    <citation type="submission" date="2025-09" db="UniProtKB">
        <authorList>
            <consortium name="Ensembl"/>
        </authorList>
    </citation>
    <scope>IDENTIFICATION</scope>
</reference>